<dbReference type="InterPro" id="IPR055309">
    <property type="entry name" value="Znf318-like"/>
</dbReference>
<reference evidence="3" key="1">
    <citation type="submission" date="2021-05" db="EMBL/GenBank/DDBJ databases">
        <authorList>
            <person name="Alioto T."/>
            <person name="Alioto T."/>
            <person name="Gomez Garrido J."/>
        </authorList>
    </citation>
    <scope>NUCLEOTIDE SEQUENCE</scope>
</reference>
<feature type="domain" description="U1-type" evidence="2">
    <location>
        <begin position="220"/>
        <end position="254"/>
    </location>
</feature>
<dbReference type="GO" id="GO:0005654">
    <property type="term" value="C:nucleoplasm"/>
    <property type="evidence" value="ECO:0007669"/>
    <property type="project" value="TreeGrafter"/>
</dbReference>
<feature type="domain" description="U1-type" evidence="2">
    <location>
        <begin position="290"/>
        <end position="324"/>
    </location>
</feature>
<feature type="compositionally biased region" description="Basic and acidic residues" evidence="1">
    <location>
        <begin position="828"/>
        <end position="841"/>
    </location>
</feature>
<feature type="region of interest" description="Disordered" evidence="1">
    <location>
        <begin position="801"/>
        <end position="948"/>
    </location>
</feature>
<feature type="region of interest" description="Disordered" evidence="1">
    <location>
        <begin position="626"/>
        <end position="718"/>
    </location>
</feature>
<dbReference type="GO" id="GO:0045892">
    <property type="term" value="P:negative regulation of DNA-templated transcription"/>
    <property type="evidence" value="ECO:0007669"/>
    <property type="project" value="TreeGrafter"/>
</dbReference>
<protein>
    <submittedName>
        <fullName evidence="3">Zinc finger matrin-type protein CG9776</fullName>
    </submittedName>
</protein>
<proteinExistence type="predicted"/>
<feature type="compositionally biased region" description="Basic and acidic residues" evidence="1">
    <location>
        <begin position="691"/>
        <end position="710"/>
    </location>
</feature>
<accession>A0A8D8M0V0</accession>
<dbReference type="GO" id="GO:0003676">
    <property type="term" value="F:nucleic acid binding"/>
    <property type="evidence" value="ECO:0007669"/>
    <property type="project" value="InterPro"/>
</dbReference>
<feature type="compositionally biased region" description="Basic residues" evidence="1">
    <location>
        <begin position="169"/>
        <end position="184"/>
    </location>
</feature>
<feature type="region of interest" description="Disordered" evidence="1">
    <location>
        <begin position="1"/>
        <end position="20"/>
    </location>
</feature>
<feature type="region of interest" description="Disordered" evidence="1">
    <location>
        <begin position="350"/>
        <end position="392"/>
    </location>
</feature>
<feature type="compositionally biased region" description="Polar residues" evidence="1">
    <location>
        <begin position="801"/>
        <end position="817"/>
    </location>
</feature>
<sequence length="958" mass="110541">MHSKKVSPTDMGKYQKRKHRSVGPNVTINNIVTLDPEKYTRSSSTSKLSPDTDYDRAKFLVEERARYWRDLKILYSDYTLVKLKQKELIDSEDNYVNKHCIEETIKLSNTLKLKIQAKCKDIIFITNLCGNSEVNRVVQSLADGENIDSVLIKKQRSLSETRQAEERVRKRKASLSKTKVKTAKKRDDKDEEEVETKEEPVSFVPPKRKPSVNEPKFLDSELHWCQYCNVFPPTIKKYLQHLHEESHKKKIKELKINENPWHKCLPEEQAWRTDSTDAVHVKAFNFFVPANGWFCQLCRSWMGDIHCAATHLRSYVHNMNLKNFQEKFPLWKQGWLDERTKALEETFKVRKESSVDNVQQKRNEEESDSSDEEQSPTEPISRHRTSKSKMWVPNPKAFERVCNETNPPPATTATESSLTKLKIPKKDRPPFIGKMPLISSINKKIVVKELPQNTTEKIATSCAESDKLQKEQDALKEIIIRRNEEENDLKLKEFMKVANKIKKGSKKKKTDFETAMTTESYNATEFVPVVEHVDPIENLIGPPALVAQWEAEANYDYHMRQFLHYNMTSQMMQMQQPQTFLLDPYHAVALHNQQFFNSTHNMISNQYENFELISRDDEEVYSQYMDFQNSPSSSPCTKMFASSSKSTTDTAMTTKGGKDKKKQKVTEKSRGHDAESSDKFKTKQSVVESSIGKERIPTQTKDRTRLESKSTPKPKASHIIQKPACLNTPLASSTSHLMPSFIETFLTNNDNIIPSTGFISSLLPACADVKIVSTNELYKKKTQFGPSQRKKLRMKKLEYQNKVSGQDSSAEQPANPSTNLETTTKTENTSDMKNLIREKTNYDANMQRPSESAKPTTPKKNQSASQSLQDKINSIRKAINRNKQVDDNNETDLPAKQARREENISEDLTSNVRIQGNERHLGRDYEDNRLRRNEEEEYEESEDDGDVEKLIYYDMTSI</sequence>
<dbReference type="PANTHER" id="PTHR15577:SF2">
    <property type="entry name" value="ZINC FINGER PROTEIN 318"/>
    <property type="match status" value="1"/>
</dbReference>
<feature type="compositionally biased region" description="Basic and acidic residues" evidence="1">
    <location>
        <begin position="350"/>
        <end position="364"/>
    </location>
</feature>
<dbReference type="GO" id="GO:0045893">
    <property type="term" value="P:positive regulation of DNA-templated transcription"/>
    <property type="evidence" value="ECO:0007669"/>
    <property type="project" value="TreeGrafter"/>
</dbReference>
<evidence type="ECO:0000313" key="3">
    <source>
        <dbReference type="EMBL" id="CAG6620159.1"/>
    </source>
</evidence>
<feature type="compositionally biased region" description="Low complexity" evidence="1">
    <location>
        <begin position="818"/>
        <end position="827"/>
    </location>
</feature>
<feature type="compositionally biased region" description="Basic and acidic residues" evidence="1">
    <location>
        <begin position="664"/>
        <end position="681"/>
    </location>
</feature>
<organism evidence="3">
    <name type="scientific">Cacopsylla melanoneura</name>
    <dbReference type="NCBI Taxonomy" id="428564"/>
    <lineage>
        <taxon>Eukaryota</taxon>
        <taxon>Metazoa</taxon>
        <taxon>Ecdysozoa</taxon>
        <taxon>Arthropoda</taxon>
        <taxon>Hexapoda</taxon>
        <taxon>Insecta</taxon>
        <taxon>Pterygota</taxon>
        <taxon>Neoptera</taxon>
        <taxon>Paraneoptera</taxon>
        <taxon>Hemiptera</taxon>
        <taxon>Sternorrhyncha</taxon>
        <taxon>Psylloidea</taxon>
        <taxon>Psyllidae</taxon>
        <taxon>Psyllinae</taxon>
        <taxon>Cacopsylla</taxon>
    </lineage>
</organism>
<name>A0A8D8M0V0_9HEMI</name>
<dbReference type="SMART" id="SM00451">
    <property type="entry name" value="ZnF_U1"/>
    <property type="match status" value="2"/>
</dbReference>
<feature type="compositionally biased region" description="Polar residues" evidence="1">
    <location>
        <begin position="842"/>
        <end position="872"/>
    </location>
</feature>
<feature type="compositionally biased region" description="Acidic residues" evidence="1">
    <location>
        <begin position="365"/>
        <end position="375"/>
    </location>
</feature>
<feature type="compositionally biased region" description="Low complexity" evidence="1">
    <location>
        <begin position="642"/>
        <end position="655"/>
    </location>
</feature>
<dbReference type="InterPro" id="IPR003604">
    <property type="entry name" value="Matrin/U1-like-C_Znf_C2H2"/>
</dbReference>
<dbReference type="EMBL" id="HBUF01047121">
    <property type="protein sequence ID" value="CAG6620159.1"/>
    <property type="molecule type" value="Transcribed_RNA"/>
</dbReference>
<dbReference type="PANTHER" id="PTHR15577">
    <property type="entry name" value="ZINC FINGER CONTAINING PROTEIN"/>
    <property type="match status" value="1"/>
</dbReference>
<feature type="compositionally biased region" description="Polar residues" evidence="1">
    <location>
        <begin position="626"/>
        <end position="636"/>
    </location>
</feature>
<dbReference type="AlphaFoldDB" id="A0A8D8M0V0"/>
<feature type="compositionally biased region" description="Acidic residues" evidence="1">
    <location>
        <begin position="935"/>
        <end position="946"/>
    </location>
</feature>
<feature type="compositionally biased region" description="Basic and acidic residues" evidence="1">
    <location>
        <begin position="916"/>
        <end position="934"/>
    </location>
</feature>
<feature type="region of interest" description="Disordered" evidence="1">
    <location>
        <begin position="162"/>
        <end position="207"/>
    </location>
</feature>
<evidence type="ECO:0000259" key="2">
    <source>
        <dbReference type="SMART" id="SM00451"/>
    </source>
</evidence>
<evidence type="ECO:0000256" key="1">
    <source>
        <dbReference type="SAM" id="MobiDB-lite"/>
    </source>
</evidence>
<dbReference type="GO" id="GO:0008270">
    <property type="term" value="F:zinc ion binding"/>
    <property type="evidence" value="ECO:0007669"/>
    <property type="project" value="InterPro"/>
</dbReference>